<evidence type="ECO:0000256" key="6">
    <source>
        <dbReference type="ARBA" id="ARBA00022777"/>
    </source>
</evidence>
<dbReference type="InterPro" id="IPR000719">
    <property type="entry name" value="Prot_kinase_dom"/>
</dbReference>
<dbReference type="InterPro" id="IPR017441">
    <property type="entry name" value="Protein_kinase_ATP_BS"/>
</dbReference>
<keyword evidence="3 11" id="KW-0723">Serine/threonine-protein kinase</keyword>
<comment type="catalytic activity">
    <reaction evidence="8">
        <text>L-threonyl-[protein] + ATP = O-phospho-L-threonyl-[protein] + ADP + H(+)</text>
        <dbReference type="Rhea" id="RHEA:46608"/>
        <dbReference type="Rhea" id="RHEA-COMP:11060"/>
        <dbReference type="Rhea" id="RHEA-COMP:11605"/>
        <dbReference type="ChEBI" id="CHEBI:15378"/>
        <dbReference type="ChEBI" id="CHEBI:30013"/>
        <dbReference type="ChEBI" id="CHEBI:30616"/>
        <dbReference type="ChEBI" id="CHEBI:61977"/>
        <dbReference type="ChEBI" id="CHEBI:456216"/>
        <dbReference type="EC" id="2.7.11.1"/>
    </reaction>
</comment>
<evidence type="ECO:0000256" key="7">
    <source>
        <dbReference type="ARBA" id="ARBA00022840"/>
    </source>
</evidence>
<reference evidence="13" key="1">
    <citation type="submission" date="2016-11" db="UniProtKB">
        <authorList>
            <consortium name="WormBaseParasite"/>
        </authorList>
    </citation>
    <scope>IDENTIFICATION</scope>
    <source>
        <strain evidence="13">pt0022</strain>
    </source>
</reference>
<comment type="catalytic activity">
    <reaction evidence="9">
        <text>L-seryl-[protein] + ATP = O-phospho-L-seryl-[protein] + ADP + H(+)</text>
        <dbReference type="Rhea" id="RHEA:17989"/>
        <dbReference type="Rhea" id="RHEA-COMP:9863"/>
        <dbReference type="Rhea" id="RHEA-COMP:11604"/>
        <dbReference type="ChEBI" id="CHEBI:15378"/>
        <dbReference type="ChEBI" id="CHEBI:29999"/>
        <dbReference type="ChEBI" id="CHEBI:30616"/>
        <dbReference type="ChEBI" id="CHEBI:83421"/>
        <dbReference type="ChEBI" id="CHEBI:456216"/>
        <dbReference type="EC" id="2.7.11.1"/>
    </reaction>
</comment>
<dbReference type="Pfam" id="PF00069">
    <property type="entry name" value="Pkinase"/>
    <property type="match status" value="1"/>
</dbReference>
<evidence type="ECO:0000256" key="5">
    <source>
        <dbReference type="ARBA" id="ARBA00022741"/>
    </source>
</evidence>
<dbReference type="PROSITE" id="PS50011">
    <property type="entry name" value="PROTEIN_KINASE_DOM"/>
    <property type="match status" value="1"/>
</dbReference>
<dbReference type="AlphaFoldDB" id="A0A1I8EIR1"/>
<keyword evidence="7 10" id="KW-0067">ATP-binding</keyword>
<dbReference type="InterPro" id="IPR011009">
    <property type="entry name" value="Kinase-like_dom_sf"/>
</dbReference>
<evidence type="ECO:0000256" key="2">
    <source>
        <dbReference type="ARBA" id="ARBA00012513"/>
    </source>
</evidence>
<evidence type="ECO:0000256" key="4">
    <source>
        <dbReference type="ARBA" id="ARBA00022679"/>
    </source>
</evidence>
<evidence type="ECO:0000313" key="13">
    <source>
        <dbReference type="WBParaSite" id="maker-PairedContig_227-snap-gene-1.13-mRNA-1"/>
    </source>
</evidence>
<comment type="cofactor">
    <cofactor evidence="1">
        <name>Mg(2+)</name>
        <dbReference type="ChEBI" id="CHEBI:18420"/>
    </cofactor>
</comment>
<organism evidence="13">
    <name type="scientific">Wuchereria bancrofti</name>
    <dbReference type="NCBI Taxonomy" id="6293"/>
    <lineage>
        <taxon>Eukaryota</taxon>
        <taxon>Metazoa</taxon>
        <taxon>Ecdysozoa</taxon>
        <taxon>Nematoda</taxon>
        <taxon>Chromadorea</taxon>
        <taxon>Rhabditida</taxon>
        <taxon>Spirurina</taxon>
        <taxon>Spiruromorpha</taxon>
        <taxon>Filarioidea</taxon>
        <taxon>Onchocercidae</taxon>
        <taxon>Wuchereria</taxon>
    </lineage>
</organism>
<evidence type="ECO:0000256" key="3">
    <source>
        <dbReference type="ARBA" id="ARBA00022527"/>
    </source>
</evidence>
<comment type="similarity">
    <text evidence="11">Belongs to the protein kinase superfamily.</text>
</comment>
<evidence type="ECO:0000256" key="8">
    <source>
        <dbReference type="ARBA" id="ARBA00047899"/>
    </source>
</evidence>
<feature type="binding site" evidence="10">
    <location>
        <position position="155"/>
    </location>
    <ligand>
        <name>ATP</name>
        <dbReference type="ChEBI" id="CHEBI:30616"/>
    </ligand>
</feature>
<dbReference type="PROSITE" id="PS00108">
    <property type="entry name" value="PROTEIN_KINASE_ST"/>
    <property type="match status" value="1"/>
</dbReference>
<name>A0A1I8EIR1_WUCBA</name>
<evidence type="ECO:0000256" key="10">
    <source>
        <dbReference type="PROSITE-ProRule" id="PRU10141"/>
    </source>
</evidence>
<evidence type="ECO:0000256" key="1">
    <source>
        <dbReference type="ARBA" id="ARBA00001946"/>
    </source>
</evidence>
<sequence>MIAPWIPISNALCMNVNIGTLDFNFSAQRLASRRTEVTYKQPPVALFLLGTIKFLMKTKQEMNEISKMKTENNLLTLCQYSNIQRPLPIIAQCSTMKKTYQSMLDKLANDPIMQKEIALGQRIGFYNICEEIGSGNFSKVNLGIHSLTNEKVAMKIMDKSVMNEKTKNLLANEIKTMEQLHHPNIIRLFECVEATTQIYLVMEYAGHGELYSYIHHRGKLSENDCKLIFAQIISAISYMHSKNIIHRDIKAENVLLSRPDLIKLADFGFACEVNPGDMLTTFCGSPAYAAPELFKNSKYYGRSVDIWAIGVLLYFMLVGNTPFRGETFNNLKQCILRGTYALPNYLSISAQRVISQMLVIDPMKRTTIDNIKNCNFLKECKFTKPYIQFSMIMDENELLEAKNPLMVKVRNKLQFYGINDTIIRENMTKGINNSVIGIYRIVVHQVQKDFNYKQQQNQVCTSSFFLSFLHLP</sequence>
<evidence type="ECO:0000256" key="9">
    <source>
        <dbReference type="ARBA" id="ARBA00048679"/>
    </source>
</evidence>
<dbReference type="FunFam" id="1.10.510.10:FF:000571">
    <property type="entry name" value="Maternal embryonic leucine zipper kinase"/>
    <property type="match status" value="1"/>
</dbReference>
<dbReference type="GO" id="GO:0050321">
    <property type="term" value="F:tau-protein kinase activity"/>
    <property type="evidence" value="ECO:0007669"/>
    <property type="project" value="TreeGrafter"/>
</dbReference>
<dbReference type="PANTHER" id="PTHR24346">
    <property type="entry name" value="MAP/MICROTUBULE AFFINITY-REGULATING KINASE"/>
    <property type="match status" value="1"/>
</dbReference>
<dbReference type="Gene3D" id="1.10.510.10">
    <property type="entry name" value="Transferase(Phosphotransferase) domain 1"/>
    <property type="match status" value="1"/>
</dbReference>
<dbReference type="GO" id="GO:0000226">
    <property type="term" value="P:microtubule cytoskeleton organization"/>
    <property type="evidence" value="ECO:0007669"/>
    <property type="project" value="TreeGrafter"/>
</dbReference>
<feature type="domain" description="Protein kinase" evidence="12">
    <location>
        <begin position="126"/>
        <end position="387"/>
    </location>
</feature>
<keyword evidence="6" id="KW-0418">Kinase</keyword>
<protein>
    <recommendedName>
        <fullName evidence="2">non-specific serine/threonine protein kinase</fullName>
        <ecNumber evidence="2">2.7.11.1</ecNumber>
    </recommendedName>
</protein>
<dbReference type="SMART" id="SM00220">
    <property type="entry name" value="S_TKc"/>
    <property type="match status" value="1"/>
</dbReference>
<dbReference type="EC" id="2.7.11.1" evidence="2"/>
<dbReference type="GO" id="GO:0035556">
    <property type="term" value="P:intracellular signal transduction"/>
    <property type="evidence" value="ECO:0007669"/>
    <property type="project" value="TreeGrafter"/>
</dbReference>
<evidence type="ECO:0000256" key="11">
    <source>
        <dbReference type="RuleBase" id="RU000304"/>
    </source>
</evidence>
<dbReference type="PANTHER" id="PTHR24346:SF49">
    <property type="entry name" value="NIM1 SERINE_THREONINE PROTEIN KINASE"/>
    <property type="match status" value="1"/>
</dbReference>
<accession>A0A1I8EIR1</accession>
<dbReference type="InterPro" id="IPR008271">
    <property type="entry name" value="Ser/Thr_kinase_AS"/>
</dbReference>
<keyword evidence="5 10" id="KW-0547">Nucleotide-binding</keyword>
<dbReference type="GO" id="GO:0005524">
    <property type="term" value="F:ATP binding"/>
    <property type="evidence" value="ECO:0007669"/>
    <property type="project" value="UniProtKB-UniRule"/>
</dbReference>
<dbReference type="PROSITE" id="PS00107">
    <property type="entry name" value="PROTEIN_KINASE_ATP"/>
    <property type="match status" value="1"/>
</dbReference>
<dbReference type="SUPFAM" id="SSF56112">
    <property type="entry name" value="Protein kinase-like (PK-like)"/>
    <property type="match status" value="1"/>
</dbReference>
<dbReference type="WBParaSite" id="maker-PairedContig_227-snap-gene-1.13-mRNA-1">
    <property type="protein sequence ID" value="maker-PairedContig_227-snap-gene-1.13-mRNA-1"/>
    <property type="gene ID" value="maker-PairedContig_227-snap-gene-1.13"/>
</dbReference>
<evidence type="ECO:0000259" key="12">
    <source>
        <dbReference type="PROSITE" id="PS50011"/>
    </source>
</evidence>
<proteinExistence type="inferred from homology"/>
<dbReference type="STRING" id="6293.A0A1I8EIR1"/>
<keyword evidence="4" id="KW-0808">Transferase</keyword>
<dbReference type="FunFam" id="3.30.200.20:FF:000003">
    <property type="entry name" value="Non-specific serine/threonine protein kinase"/>
    <property type="match status" value="1"/>
</dbReference>
<dbReference type="GO" id="GO:0005737">
    <property type="term" value="C:cytoplasm"/>
    <property type="evidence" value="ECO:0007669"/>
    <property type="project" value="TreeGrafter"/>
</dbReference>